<evidence type="ECO:0000256" key="1">
    <source>
        <dbReference type="ARBA" id="ARBA00009835"/>
    </source>
</evidence>
<dbReference type="GO" id="GO:0017040">
    <property type="term" value="F:N-acylsphingosine amidohydrolase activity"/>
    <property type="evidence" value="ECO:0007669"/>
    <property type="project" value="UniProtKB-UniRule"/>
</dbReference>
<evidence type="ECO:0000256" key="3">
    <source>
        <dbReference type="ARBA" id="ARBA00019235"/>
    </source>
</evidence>
<keyword evidence="11" id="KW-1185">Reference proteome</keyword>
<dbReference type="AlphaFoldDB" id="A0AAD8A672"/>
<dbReference type="Proteomes" id="UP001233999">
    <property type="component" value="Unassembled WGS sequence"/>
</dbReference>
<evidence type="ECO:0000256" key="7">
    <source>
        <dbReference type="RuleBase" id="RU366019"/>
    </source>
</evidence>
<dbReference type="GO" id="GO:0046872">
    <property type="term" value="F:metal ion binding"/>
    <property type="evidence" value="ECO:0007669"/>
    <property type="project" value="UniProtKB-KW"/>
</dbReference>
<comment type="similarity">
    <text evidence="1 7">Belongs to the neutral ceramidase family.</text>
</comment>
<dbReference type="Pfam" id="PF17048">
    <property type="entry name" value="Ceramidse_alk_C"/>
    <property type="match status" value="1"/>
</dbReference>
<dbReference type="GO" id="GO:0046512">
    <property type="term" value="P:sphingosine biosynthetic process"/>
    <property type="evidence" value="ECO:0007669"/>
    <property type="project" value="TreeGrafter"/>
</dbReference>
<accession>A0AAD8A672</accession>
<protein>
    <recommendedName>
        <fullName evidence="3 7">Neutral ceramidase</fullName>
        <ecNumber evidence="2 7">3.5.1.23</ecNumber>
    </recommendedName>
</protein>
<evidence type="ECO:0000256" key="5">
    <source>
        <dbReference type="PIRSR" id="PIRSR606823-1"/>
    </source>
</evidence>
<dbReference type="PANTHER" id="PTHR12670">
    <property type="entry name" value="CERAMIDASE"/>
    <property type="match status" value="1"/>
</dbReference>
<reference evidence="10" key="1">
    <citation type="journal article" date="2023" name="IScience">
        <title>Live-bearing cockroach genome reveals convergent evolutionary mechanisms linked to viviparity in insects and beyond.</title>
        <authorList>
            <person name="Fouks B."/>
            <person name="Harrison M.C."/>
            <person name="Mikhailova A.A."/>
            <person name="Marchal E."/>
            <person name="English S."/>
            <person name="Carruthers M."/>
            <person name="Jennings E.C."/>
            <person name="Chiamaka E.L."/>
            <person name="Frigard R.A."/>
            <person name="Pippel M."/>
            <person name="Attardo G.M."/>
            <person name="Benoit J.B."/>
            <person name="Bornberg-Bauer E."/>
            <person name="Tobe S.S."/>
        </authorList>
    </citation>
    <scope>NUCLEOTIDE SEQUENCE</scope>
    <source>
        <strain evidence="10">Stay&amp;Tobe</strain>
    </source>
</reference>
<evidence type="ECO:0000313" key="11">
    <source>
        <dbReference type="Proteomes" id="UP001233999"/>
    </source>
</evidence>
<comment type="catalytic activity">
    <reaction evidence="7">
        <text>an N-acylsphing-4-enine + H2O = sphing-4-enine + a fatty acid</text>
        <dbReference type="Rhea" id="RHEA:20856"/>
        <dbReference type="ChEBI" id="CHEBI:15377"/>
        <dbReference type="ChEBI" id="CHEBI:28868"/>
        <dbReference type="ChEBI" id="CHEBI:52639"/>
        <dbReference type="ChEBI" id="CHEBI:57756"/>
        <dbReference type="EC" id="3.5.1.23"/>
    </reaction>
</comment>
<feature type="binding site" evidence="6">
    <location>
        <position position="209"/>
    </location>
    <ligand>
        <name>Zn(2+)</name>
        <dbReference type="ChEBI" id="CHEBI:29105"/>
    </ligand>
</feature>
<evidence type="ECO:0000313" key="10">
    <source>
        <dbReference type="EMBL" id="KAJ9592148.1"/>
    </source>
</evidence>
<dbReference type="EMBL" id="JASPKZ010003844">
    <property type="protein sequence ID" value="KAJ9592148.1"/>
    <property type="molecule type" value="Genomic_DNA"/>
</dbReference>
<feature type="active site" description="Nucleophile" evidence="5">
    <location>
        <position position="19"/>
    </location>
</feature>
<dbReference type="InterPro" id="IPR038445">
    <property type="entry name" value="NCDase_C_sf"/>
</dbReference>
<gene>
    <name evidence="10" type="ORF">L9F63_001264</name>
</gene>
<dbReference type="Pfam" id="PF04734">
    <property type="entry name" value="Ceramidase_alk"/>
    <property type="match status" value="1"/>
</dbReference>
<keyword evidence="7" id="KW-0746">Sphingolipid metabolism</keyword>
<feature type="domain" description="Neutral/alkaline non-lysosomal ceramidase N-terminal" evidence="8">
    <location>
        <begin position="3"/>
        <end position="278"/>
    </location>
</feature>
<keyword evidence="6" id="KW-0862">Zinc</keyword>
<feature type="binding site" evidence="6">
    <location>
        <position position="249"/>
    </location>
    <ligand>
        <name>Zn(2+)</name>
        <dbReference type="ChEBI" id="CHEBI:29105"/>
    </ligand>
</feature>
<dbReference type="Gene3D" id="2.60.40.2300">
    <property type="entry name" value="Neutral/alkaline non-lysosomal ceramidase, C-terminal domain"/>
    <property type="match status" value="1"/>
</dbReference>
<evidence type="ECO:0000259" key="8">
    <source>
        <dbReference type="Pfam" id="PF04734"/>
    </source>
</evidence>
<keyword evidence="7" id="KW-0443">Lipid metabolism</keyword>
<dbReference type="PANTHER" id="PTHR12670:SF1">
    <property type="entry name" value="NEUTRAL CERAMIDASE"/>
    <property type="match status" value="1"/>
</dbReference>
<dbReference type="GO" id="GO:0046514">
    <property type="term" value="P:ceramide catabolic process"/>
    <property type="evidence" value="ECO:0007669"/>
    <property type="project" value="InterPro"/>
</dbReference>
<dbReference type="EC" id="3.5.1.23" evidence="2 7"/>
<dbReference type="InterPro" id="IPR006823">
    <property type="entry name" value="Ceramidase_alk"/>
</dbReference>
<feature type="domain" description="Neutral/alkaline non-lysosomal ceramidase C-terminal" evidence="9">
    <location>
        <begin position="280"/>
        <end position="442"/>
    </location>
</feature>
<proteinExistence type="inferred from homology"/>
<dbReference type="InterPro" id="IPR031331">
    <property type="entry name" value="NEUT/ALK_ceramidase_C"/>
</dbReference>
<reference evidence="10" key="2">
    <citation type="submission" date="2023-05" db="EMBL/GenBank/DDBJ databases">
        <authorList>
            <person name="Fouks B."/>
        </authorList>
    </citation>
    <scope>NUCLEOTIDE SEQUENCE</scope>
    <source>
        <strain evidence="10">Stay&amp;Tobe</strain>
        <tissue evidence="10">Testes</tissue>
    </source>
</reference>
<name>A0AAD8A672_DIPPU</name>
<comment type="cofactor">
    <cofactor evidence="6">
        <name>Zn(2+)</name>
        <dbReference type="ChEBI" id="CHEBI:29105"/>
    </cofactor>
    <text evidence="6">Binds 1 zinc ion per subunit.</text>
</comment>
<keyword evidence="6" id="KW-0479">Metal-binding</keyword>
<organism evidence="10 11">
    <name type="scientific">Diploptera punctata</name>
    <name type="common">Pacific beetle cockroach</name>
    <dbReference type="NCBI Taxonomy" id="6984"/>
    <lineage>
        <taxon>Eukaryota</taxon>
        <taxon>Metazoa</taxon>
        <taxon>Ecdysozoa</taxon>
        <taxon>Arthropoda</taxon>
        <taxon>Hexapoda</taxon>
        <taxon>Insecta</taxon>
        <taxon>Pterygota</taxon>
        <taxon>Neoptera</taxon>
        <taxon>Polyneoptera</taxon>
        <taxon>Dictyoptera</taxon>
        <taxon>Blattodea</taxon>
        <taxon>Blaberoidea</taxon>
        <taxon>Blaberidae</taxon>
        <taxon>Diplopterinae</taxon>
        <taxon>Diploptera</taxon>
    </lineage>
</organism>
<evidence type="ECO:0000256" key="4">
    <source>
        <dbReference type="ARBA" id="ARBA00022801"/>
    </source>
</evidence>
<comment type="caution">
    <text evidence="10">The sequence shown here is derived from an EMBL/GenBank/DDBJ whole genome shotgun (WGS) entry which is preliminary data.</text>
</comment>
<dbReference type="GO" id="GO:0016020">
    <property type="term" value="C:membrane"/>
    <property type="evidence" value="ECO:0007669"/>
    <property type="project" value="GOC"/>
</dbReference>
<evidence type="ECO:0000256" key="6">
    <source>
        <dbReference type="PIRSR" id="PIRSR606823-2"/>
    </source>
</evidence>
<evidence type="ECO:0000259" key="9">
    <source>
        <dbReference type="Pfam" id="PF17048"/>
    </source>
</evidence>
<dbReference type="InterPro" id="IPR031329">
    <property type="entry name" value="NEUT/ALK_ceramidase_N"/>
</dbReference>
<dbReference type="GO" id="GO:0005576">
    <property type="term" value="C:extracellular region"/>
    <property type="evidence" value="ECO:0007669"/>
    <property type="project" value="TreeGrafter"/>
</dbReference>
<dbReference type="GO" id="GO:0042759">
    <property type="term" value="P:long-chain fatty acid biosynthetic process"/>
    <property type="evidence" value="ECO:0007669"/>
    <property type="project" value="TreeGrafter"/>
</dbReference>
<evidence type="ECO:0000256" key="2">
    <source>
        <dbReference type="ARBA" id="ARBA00011891"/>
    </source>
</evidence>
<sequence>MLQGPFVATFASTNLGDVSPNINGPRCEFSGRPCDVHTSSCSGNNEMCFASGPGLDMFQSTRIISGMLFDKAWDLWNKKDAREVTGSIRIIHQFVDMPLQETEYFDPQTRTSKIVRGCLPAMGYSFGAGTTDGPGAFAFHQGMKTENPLWNTVRNFLAKPSAWDMKCHSPKPILLATGEMDFPFEWQPRIVSTQLAILGNMAIACVPGEFTTMSGRRLKATISNTIADLGGASNTPVVIAGLCNVYSDYIVTPEEYQVQRYEGASTIFGPHTLTIYLNQYKKLATALIKNTQLDGGPEPPDLTHDLITFVTPVVYDTPKWNHMFGDCILQPNGTFQPGNTVEAKFVAGHPRNNLTLGFTYLTVERFDEGSRQWIVVATDANWETRFHWIRVSPILGSSEVLITWTINEDVEPGMYRIRHFGSFKYIFGGVHPYQGSTLPFKVVNTGGKYSRFRSDIYY</sequence>
<keyword evidence="4 7" id="KW-0378">Hydrolase</keyword>